<comment type="caution">
    <text evidence="2">The sequence shown here is derived from an EMBL/GenBank/DDBJ whole genome shotgun (WGS) entry which is preliminary data.</text>
</comment>
<evidence type="ECO:0000313" key="2">
    <source>
        <dbReference type="EMBL" id="KAK5091363.1"/>
    </source>
</evidence>
<reference evidence="2 3" key="1">
    <citation type="submission" date="2023-08" db="EMBL/GenBank/DDBJ databases">
        <title>Black Yeasts Isolated from many extreme environments.</title>
        <authorList>
            <person name="Coleine C."/>
            <person name="Stajich J.E."/>
            <person name="Selbmann L."/>
        </authorList>
    </citation>
    <scope>NUCLEOTIDE SEQUENCE [LARGE SCALE GENOMIC DNA]</scope>
    <source>
        <strain evidence="2 3">CCFEE 5910</strain>
    </source>
</reference>
<feature type="compositionally biased region" description="Polar residues" evidence="1">
    <location>
        <begin position="1"/>
        <end position="15"/>
    </location>
</feature>
<sequence>MSSTDEAVNTAQSRAQEALDDNHSDKAEGDLTASTQKVSNEHASKHGDASGMTQASDEHHDASSAAEDKGSQAKKDQIQGLQQFDMKNQYF</sequence>
<organism evidence="2 3">
    <name type="scientific">Lithohypha guttulata</name>
    <dbReference type="NCBI Taxonomy" id="1690604"/>
    <lineage>
        <taxon>Eukaryota</taxon>
        <taxon>Fungi</taxon>
        <taxon>Dikarya</taxon>
        <taxon>Ascomycota</taxon>
        <taxon>Pezizomycotina</taxon>
        <taxon>Eurotiomycetes</taxon>
        <taxon>Chaetothyriomycetidae</taxon>
        <taxon>Chaetothyriales</taxon>
        <taxon>Trichomeriaceae</taxon>
        <taxon>Lithohypha</taxon>
    </lineage>
</organism>
<keyword evidence="3" id="KW-1185">Reference proteome</keyword>
<gene>
    <name evidence="2" type="ORF">LTR05_001546</name>
</gene>
<feature type="compositionally biased region" description="Basic and acidic residues" evidence="1">
    <location>
        <begin position="20"/>
        <end position="29"/>
    </location>
</feature>
<evidence type="ECO:0000313" key="3">
    <source>
        <dbReference type="Proteomes" id="UP001309876"/>
    </source>
</evidence>
<feature type="compositionally biased region" description="Basic and acidic residues" evidence="1">
    <location>
        <begin position="56"/>
        <end position="77"/>
    </location>
</feature>
<proteinExistence type="predicted"/>
<accession>A0AAN7T6I8</accession>
<evidence type="ECO:0000256" key="1">
    <source>
        <dbReference type="SAM" id="MobiDB-lite"/>
    </source>
</evidence>
<dbReference type="Proteomes" id="UP001309876">
    <property type="component" value="Unassembled WGS sequence"/>
</dbReference>
<protein>
    <submittedName>
        <fullName evidence="2">Uncharacterized protein</fullName>
    </submittedName>
</protein>
<feature type="region of interest" description="Disordered" evidence="1">
    <location>
        <begin position="1"/>
        <end position="91"/>
    </location>
</feature>
<dbReference type="EMBL" id="JAVRRJ010000001">
    <property type="protein sequence ID" value="KAK5091363.1"/>
    <property type="molecule type" value="Genomic_DNA"/>
</dbReference>
<dbReference type="AlphaFoldDB" id="A0AAN7T6I8"/>
<feature type="compositionally biased region" description="Basic and acidic residues" evidence="1">
    <location>
        <begin position="39"/>
        <end position="48"/>
    </location>
</feature>
<name>A0AAN7T6I8_9EURO</name>
<feature type="compositionally biased region" description="Polar residues" evidence="1">
    <location>
        <begin position="79"/>
        <end position="91"/>
    </location>
</feature>